<feature type="region of interest" description="Disordered" evidence="1">
    <location>
        <begin position="1"/>
        <end position="22"/>
    </location>
</feature>
<keyword evidence="3" id="KW-1185">Reference proteome</keyword>
<evidence type="ECO:0000256" key="1">
    <source>
        <dbReference type="SAM" id="MobiDB-lite"/>
    </source>
</evidence>
<accession>A0A9X4MY46</accession>
<organism evidence="2 3">
    <name type="scientific">Profundicola chukchiensis</name>
    <dbReference type="NCBI Taxonomy" id="2961959"/>
    <lineage>
        <taxon>Bacteria</taxon>
        <taxon>Pseudomonadati</taxon>
        <taxon>Bacteroidota</taxon>
        <taxon>Flavobacteriia</taxon>
        <taxon>Flavobacteriales</taxon>
        <taxon>Weeksellaceae</taxon>
        <taxon>Profundicola</taxon>
    </lineage>
</organism>
<protein>
    <submittedName>
        <fullName evidence="2">Ig-like domain-containing protein</fullName>
    </submittedName>
</protein>
<name>A0A9X4MY46_9FLAO</name>
<dbReference type="EMBL" id="JANCMU010000009">
    <property type="protein sequence ID" value="MDG4947018.1"/>
    <property type="molecule type" value="Genomic_DNA"/>
</dbReference>
<dbReference type="Gene3D" id="2.60.40.2810">
    <property type="match status" value="1"/>
</dbReference>
<gene>
    <name evidence="2" type="ORF">NMK71_11405</name>
</gene>
<reference evidence="2" key="1">
    <citation type="submission" date="2022-07" db="EMBL/GenBank/DDBJ databases">
        <title>Description and genome-wide analysis of Profundicola chukchiensis gen. nov., sp. nov., marine bacteria isolated from bottom sediments of the Chukchi Sea.</title>
        <authorList>
            <person name="Romanenko L."/>
            <person name="Otstavnykh N."/>
            <person name="Kurilenko V."/>
            <person name="Eremeev V."/>
            <person name="Velansky P."/>
            <person name="Mikhailov V."/>
            <person name="Isaeva M."/>
        </authorList>
    </citation>
    <scope>NUCLEOTIDE SEQUENCE</scope>
    <source>
        <strain evidence="2">KMM 9713</strain>
    </source>
</reference>
<dbReference type="AlphaFoldDB" id="A0A9X4MY46"/>
<dbReference type="Pfam" id="PF17963">
    <property type="entry name" value="Big_9"/>
    <property type="match status" value="1"/>
</dbReference>
<proteinExistence type="predicted"/>
<dbReference type="Proteomes" id="UP001152599">
    <property type="component" value="Unassembled WGS sequence"/>
</dbReference>
<evidence type="ECO:0000313" key="3">
    <source>
        <dbReference type="Proteomes" id="UP001152599"/>
    </source>
</evidence>
<comment type="caution">
    <text evidence="2">The sequence shown here is derived from an EMBL/GenBank/DDBJ whole genome shotgun (WGS) entry which is preliminary data.</text>
</comment>
<evidence type="ECO:0000313" key="2">
    <source>
        <dbReference type="EMBL" id="MDG4947018.1"/>
    </source>
</evidence>
<feature type="non-terminal residue" evidence="2">
    <location>
        <position position="1"/>
    </location>
</feature>
<sequence>QTQVVGRVDTTGDGIPDTNVSTGTSITLPSGGTLVINPEGSYDYTPAEGFVGTESVVYEVNDQNGATDLATLYLTTLEIPCTIPGAEGTPGATYVGISTLDRNVEEWLIDENQNKLGAYIALESTNKAFVITRMESPETSIGNTVAEGAVEGMVVWDTDENCLKLFKGDAIGWVCTSNQCSQ</sequence>
<dbReference type="RefSeq" id="WP_304421286.1">
    <property type="nucleotide sequence ID" value="NZ_JANCMU010000009.1"/>
</dbReference>